<evidence type="ECO:0000313" key="3">
    <source>
        <dbReference type="Proteomes" id="UP000823521"/>
    </source>
</evidence>
<evidence type="ECO:0000259" key="1">
    <source>
        <dbReference type="Pfam" id="PF24819"/>
    </source>
</evidence>
<dbReference type="Pfam" id="PF24819">
    <property type="entry name" value="DUF7710"/>
    <property type="match status" value="1"/>
</dbReference>
<protein>
    <recommendedName>
        <fullName evidence="1">DUF7710 domain-containing protein</fullName>
    </recommendedName>
</protein>
<accession>A0ABS3VPM6</accession>
<feature type="domain" description="DUF7710" evidence="1">
    <location>
        <begin position="212"/>
        <end position="294"/>
    </location>
</feature>
<name>A0ABS3VPM6_MICEH</name>
<dbReference type="Proteomes" id="UP000823521">
    <property type="component" value="Unassembled WGS sequence"/>
</dbReference>
<sequence length="295" mass="32606">MNDVLRRPGLYSRDEMAERLLLESMAAVDGSLKRWWTECDGLRARDAFTATGVMGAYRRILPADALRDATTSVYAEIAHRLGWLELDRALPETEFQQLSTDISGWVTQDRALSEVFETFGAPSLRIGGTNSFYPKTLAYTTAEPDHDLICFHLWNAFANTEPGTELQGVHTEPVVLAVRHRPDRFTASFSFTPEGLRRRPTSDQGSPLRSTVWIFHGDHARYASGVFDTLDAGLAWAAERKVTGILAEYACGGAYDVAVSEGRFTPSKTHHGTADHVAAFGPGLRHIHLTGGLRD</sequence>
<evidence type="ECO:0000313" key="2">
    <source>
        <dbReference type="EMBL" id="MBO4206441.1"/>
    </source>
</evidence>
<keyword evidence="3" id="KW-1185">Reference proteome</keyword>
<organism evidence="2 3">
    <name type="scientific">Micromonospora echinofusca</name>
    <dbReference type="NCBI Taxonomy" id="47858"/>
    <lineage>
        <taxon>Bacteria</taxon>
        <taxon>Bacillati</taxon>
        <taxon>Actinomycetota</taxon>
        <taxon>Actinomycetes</taxon>
        <taxon>Micromonosporales</taxon>
        <taxon>Micromonosporaceae</taxon>
        <taxon>Micromonospora</taxon>
    </lineage>
</organism>
<dbReference type="InterPro" id="IPR056127">
    <property type="entry name" value="DUF7710"/>
</dbReference>
<reference evidence="2 3" key="1">
    <citation type="submission" date="2019-12" db="EMBL/GenBank/DDBJ databases">
        <title>Whole genome sequencing of endophytic Actinobacterium Micromonospora sp. MPMI6T.</title>
        <authorList>
            <person name="Evv R."/>
            <person name="Podile A.R."/>
        </authorList>
    </citation>
    <scope>NUCLEOTIDE SEQUENCE [LARGE SCALE GENOMIC DNA]</scope>
    <source>
        <strain evidence="2 3">MPMI6</strain>
    </source>
</reference>
<dbReference type="EMBL" id="WVUH01000067">
    <property type="protein sequence ID" value="MBO4206441.1"/>
    <property type="molecule type" value="Genomic_DNA"/>
</dbReference>
<comment type="caution">
    <text evidence="2">The sequence shown here is derived from an EMBL/GenBank/DDBJ whole genome shotgun (WGS) entry which is preliminary data.</text>
</comment>
<proteinExistence type="predicted"/>
<gene>
    <name evidence="2" type="ORF">GSF22_10550</name>
</gene>